<dbReference type="Gene3D" id="2.60.120.10">
    <property type="entry name" value="Jelly Rolls"/>
    <property type="match status" value="1"/>
</dbReference>
<dbReference type="AlphaFoldDB" id="A0A6M4GWN5"/>
<dbReference type="Proteomes" id="UP000501534">
    <property type="component" value="Chromosome"/>
</dbReference>
<evidence type="ECO:0000259" key="1">
    <source>
        <dbReference type="Pfam" id="PF12973"/>
    </source>
</evidence>
<sequence>MKLKPESQPVLDAALEAELLQQLRPIEPATARAQAMREALFRRIEMPADLDDFVTVHHDQGEWRRIAPRVLQKRLVEGPGVQAFLLRMESGSSLPAHDHPTAEECMVLEGEVWLGDVHCHAGDFHRAPRGKPHGALRTDAGCLLYVRTGGG</sequence>
<reference evidence="2 3" key="1">
    <citation type="submission" date="2020-04" db="EMBL/GenBank/DDBJ databases">
        <title>Usitatibacter rugosus gen. nov., sp. nov. and Usitatibacter palustris sp. nov., novel members of Usitatibacteraceae fam. nov. within the order Nitrosomonadales isolated from soil.</title>
        <authorList>
            <person name="Huber K.J."/>
            <person name="Neumann-Schaal M."/>
            <person name="Geppert A."/>
            <person name="Luckner M."/>
            <person name="Wanner G."/>
            <person name="Overmann J."/>
        </authorList>
    </citation>
    <scope>NUCLEOTIDE SEQUENCE [LARGE SCALE GENOMIC DNA]</scope>
    <source>
        <strain evidence="2 3">0125_3</strain>
    </source>
</reference>
<dbReference type="InterPro" id="IPR025979">
    <property type="entry name" value="ChrR-like_cupin_dom"/>
</dbReference>
<feature type="domain" description="ChrR-like cupin" evidence="1">
    <location>
        <begin position="54"/>
        <end position="149"/>
    </location>
</feature>
<dbReference type="KEGG" id="uru:DSM104443_02725"/>
<dbReference type="InterPro" id="IPR014710">
    <property type="entry name" value="RmlC-like_jellyroll"/>
</dbReference>
<dbReference type="EMBL" id="CP053069">
    <property type="protein sequence ID" value="QJR11646.1"/>
    <property type="molecule type" value="Genomic_DNA"/>
</dbReference>
<dbReference type="InterPro" id="IPR011051">
    <property type="entry name" value="RmlC_Cupin_sf"/>
</dbReference>
<keyword evidence="3" id="KW-1185">Reference proteome</keyword>
<evidence type="ECO:0000313" key="3">
    <source>
        <dbReference type="Proteomes" id="UP000501534"/>
    </source>
</evidence>
<organism evidence="2 3">
    <name type="scientific">Usitatibacter rugosus</name>
    <dbReference type="NCBI Taxonomy" id="2732067"/>
    <lineage>
        <taxon>Bacteria</taxon>
        <taxon>Pseudomonadati</taxon>
        <taxon>Pseudomonadota</taxon>
        <taxon>Betaproteobacteria</taxon>
        <taxon>Nitrosomonadales</taxon>
        <taxon>Usitatibacteraceae</taxon>
        <taxon>Usitatibacter</taxon>
    </lineage>
</organism>
<evidence type="ECO:0000313" key="2">
    <source>
        <dbReference type="EMBL" id="QJR11646.1"/>
    </source>
</evidence>
<protein>
    <recommendedName>
        <fullName evidence="1">ChrR-like cupin domain-containing protein</fullName>
    </recommendedName>
</protein>
<dbReference type="Pfam" id="PF12973">
    <property type="entry name" value="Cupin_7"/>
    <property type="match status" value="1"/>
</dbReference>
<dbReference type="RefSeq" id="WP_171093160.1">
    <property type="nucleotide sequence ID" value="NZ_CP053069.1"/>
</dbReference>
<proteinExistence type="predicted"/>
<accession>A0A6M4GWN5</accession>
<gene>
    <name evidence="2" type="ORF">DSM104443_02725</name>
</gene>
<dbReference type="SUPFAM" id="SSF51182">
    <property type="entry name" value="RmlC-like cupins"/>
    <property type="match status" value="1"/>
</dbReference>
<name>A0A6M4GWN5_9PROT</name>